<gene>
    <name evidence="3" type="ordered locus">AALP_Aa8g091400</name>
</gene>
<dbReference type="SUPFAM" id="SSF81383">
    <property type="entry name" value="F-box domain"/>
    <property type="match status" value="1"/>
</dbReference>
<accession>A0A087G5X8</accession>
<dbReference type="Proteomes" id="UP000029120">
    <property type="component" value="Chromosome 8"/>
</dbReference>
<dbReference type="InterPro" id="IPR006527">
    <property type="entry name" value="F-box-assoc_dom_typ1"/>
</dbReference>
<organism evidence="3 4">
    <name type="scientific">Arabis alpina</name>
    <name type="common">Alpine rock-cress</name>
    <dbReference type="NCBI Taxonomy" id="50452"/>
    <lineage>
        <taxon>Eukaryota</taxon>
        <taxon>Viridiplantae</taxon>
        <taxon>Streptophyta</taxon>
        <taxon>Embryophyta</taxon>
        <taxon>Tracheophyta</taxon>
        <taxon>Spermatophyta</taxon>
        <taxon>Magnoliopsida</taxon>
        <taxon>eudicotyledons</taxon>
        <taxon>Gunneridae</taxon>
        <taxon>Pentapetalae</taxon>
        <taxon>rosids</taxon>
        <taxon>malvids</taxon>
        <taxon>Brassicales</taxon>
        <taxon>Brassicaceae</taxon>
        <taxon>Arabideae</taxon>
        <taxon>Arabis</taxon>
    </lineage>
</organism>
<name>A0A087G5X8_ARAAL</name>
<sequence length="180" mass="20770">MTTRMCDLSPDLVGEEIFTRIPVTSLGAVRSTCKLWESLSKNSILGKKAEQFLGFMTIDSKICSLRFDLRQVMDVEVDISINEVESLDEFDISKIFKCDGLLLLVTKDNSRLLVWNPYLVQTMCIEPKINFHKLDTYALGYEYDKNKTKCNHKILRFLDNYLNGSEHVFGYEIYDLSSNL</sequence>
<dbReference type="InterPro" id="IPR036047">
    <property type="entry name" value="F-box-like_dom_sf"/>
</dbReference>
<proteinExistence type="predicted"/>
<dbReference type="InterPro" id="IPR017451">
    <property type="entry name" value="F-box-assoc_interact_dom"/>
</dbReference>
<dbReference type="InterPro" id="IPR001810">
    <property type="entry name" value="F-box_dom"/>
</dbReference>
<dbReference type="Pfam" id="PF00646">
    <property type="entry name" value="F-box"/>
    <property type="match status" value="1"/>
</dbReference>
<dbReference type="AlphaFoldDB" id="A0A087G5X8"/>
<feature type="domain" description="F-box" evidence="1">
    <location>
        <begin position="10"/>
        <end position="47"/>
    </location>
</feature>
<feature type="domain" description="F-box associated beta-propeller type 1" evidence="2">
    <location>
        <begin position="54"/>
        <end position="179"/>
    </location>
</feature>
<evidence type="ECO:0000313" key="4">
    <source>
        <dbReference type="Proteomes" id="UP000029120"/>
    </source>
</evidence>
<evidence type="ECO:0000259" key="1">
    <source>
        <dbReference type="Pfam" id="PF00646"/>
    </source>
</evidence>
<dbReference type="Pfam" id="PF07734">
    <property type="entry name" value="FBA_1"/>
    <property type="match status" value="1"/>
</dbReference>
<protein>
    <submittedName>
        <fullName evidence="3">Uncharacterized protein</fullName>
    </submittedName>
</protein>
<reference evidence="4" key="1">
    <citation type="journal article" date="2015" name="Nat. Plants">
        <title>Genome expansion of Arabis alpina linked with retrotransposition and reduced symmetric DNA methylation.</title>
        <authorList>
            <person name="Willing E.M."/>
            <person name="Rawat V."/>
            <person name="Mandakova T."/>
            <person name="Maumus F."/>
            <person name="James G.V."/>
            <person name="Nordstroem K.J."/>
            <person name="Becker C."/>
            <person name="Warthmann N."/>
            <person name="Chica C."/>
            <person name="Szarzynska B."/>
            <person name="Zytnicki M."/>
            <person name="Albani M.C."/>
            <person name="Kiefer C."/>
            <person name="Bergonzi S."/>
            <person name="Castaings L."/>
            <person name="Mateos J.L."/>
            <person name="Berns M.C."/>
            <person name="Bujdoso N."/>
            <person name="Piofczyk T."/>
            <person name="de Lorenzo L."/>
            <person name="Barrero-Sicilia C."/>
            <person name="Mateos I."/>
            <person name="Piednoel M."/>
            <person name="Hagmann J."/>
            <person name="Chen-Min-Tao R."/>
            <person name="Iglesias-Fernandez R."/>
            <person name="Schuster S.C."/>
            <person name="Alonso-Blanco C."/>
            <person name="Roudier F."/>
            <person name="Carbonero P."/>
            <person name="Paz-Ares J."/>
            <person name="Davis S.J."/>
            <person name="Pecinka A."/>
            <person name="Quesneville H."/>
            <person name="Colot V."/>
            <person name="Lysak M.A."/>
            <person name="Weigel D."/>
            <person name="Coupland G."/>
            <person name="Schneeberger K."/>
        </authorList>
    </citation>
    <scope>NUCLEOTIDE SEQUENCE [LARGE SCALE GENOMIC DNA]</scope>
    <source>
        <strain evidence="4">cv. Pajares</strain>
    </source>
</reference>
<dbReference type="OrthoDB" id="1091693at2759"/>
<dbReference type="Gramene" id="KFK25280">
    <property type="protein sequence ID" value="KFK25280"/>
    <property type="gene ID" value="AALP_AA8G091400"/>
</dbReference>
<dbReference type="NCBIfam" id="TIGR01640">
    <property type="entry name" value="F_box_assoc_1"/>
    <property type="match status" value="1"/>
</dbReference>
<evidence type="ECO:0000259" key="2">
    <source>
        <dbReference type="Pfam" id="PF07734"/>
    </source>
</evidence>
<keyword evidence="4" id="KW-1185">Reference proteome</keyword>
<dbReference type="EMBL" id="CM002876">
    <property type="protein sequence ID" value="KFK25280.1"/>
    <property type="molecule type" value="Genomic_DNA"/>
</dbReference>
<dbReference type="OMA" id="YWSEENI"/>
<evidence type="ECO:0000313" key="3">
    <source>
        <dbReference type="EMBL" id="KFK25280.1"/>
    </source>
</evidence>